<keyword evidence="2" id="KW-1185">Reference proteome</keyword>
<evidence type="ECO:0000313" key="1">
    <source>
        <dbReference type="EMBL" id="CAB1127704.1"/>
    </source>
</evidence>
<evidence type="ECO:0000313" key="2">
    <source>
        <dbReference type="Proteomes" id="UP000503399"/>
    </source>
</evidence>
<proteinExistence type="predicted"/>
<sequence length="32" mass="3788">MISKSDIYPEMSEELGDLLRFSQKRYGVRLII</sequence>
<dbReference type="Proteomes" id="UP000503399">
    <property type="component" value="Chromosome"/>
</dbReference>
<reference evidence="1 2" key="1">
    <citation type="submission" date="2020-02" db="EMBL/GenBank/DDBJ databases">
        <authorList>
            <person name="Hogendoorn C."/>
        </authorList>
    </citation>
    <scope>NUCLEOTIDE SEQUENCE [LARGE SCALE GENOMIC DNA]</scope>
    <source>
        <strain evidence="1">R501</strain>
    </source>
</reference>
<dbReference type="EMBL" id="LR778114">
    <property type="protein sequence ID" value="CAB1127704.1"/>
    <property type="molecule type" value="Genomic_DNA"/>
</dbReference>
<dbReference type="AlphaFoldDB" id="A0A6F8ZDD8"/>
<name>A0A6F8ZDD8_9FIRM</name>
<accession>A0A6F8ZDD8</accession>
<organism evidence="1 2">
    <name type="scientific">Candidatus Hydrogenisulfobacillus filiaventi</name>
    <dbReference type="NCBI Taxonomy" id="2707344"/>
    <lineage>
        <taxon>Bacteria</taxon>
        <taxon>Bacillati</taxon>
        <taxon>Bacillota</taxon>
        <taxon>Clostridia</taxon>
        <taxon>Eubacteriales</taxon>
        <taxon>Clostridiales Family XVII. Incertae Sedis</taxon>
        <taxon>Candidatus Hydrogenisulfobacillus</taxon>
    </lineage>
</organism>
<dbReference type="KEGG" id="hfv:R50_0198"/>
<gene>
    <name evidence="1" type="ORF">R50_0198</name>
</gene>
<protein>
    <submittedName>
        <fullName evidence="1">Uncharacterized protein</fullName>
    </submittedName>
</protein>